<dbReference type="AlphaFoldDB" id="A0A6C0H7S8"/>
<evidence type="ECO:0000313" key="1">
    <source>
        <dbReference type="EMBL" id="QHT76063.1"/>
    </source>
</evidence>
<proteinExistence type="predicted"/>
<reference evidence="1" key="1">
    <citation type="journal article" date="2020" name="Nature">
        <title>Giant virus diversity and host interactions through global metagenomics.</title>
        <authorList>
            <person name="Schulz F."/>
            <person name="Roux S."/>
            <person name="Paez-Espino D."/>
            <person name="Jungbluth S."/>
            <person name="Walsh D.A."/>
            <person name="Denef V.J."/>
            <person name="McMahon K.D."/>
            <person name="Konstantinidis K.T."/>
            <person name="Eloe-Fadrosh E.A."/>
            <person name="Kyrpides N.C."/>
            <person name="Woyke T."/>
        </authorList>
    </citation>
    <scope>NUCLEOTIDE SEQUENCE</scope>
    <source>
        <strain evidence="1">GVMAG-M-3300023179-71</strain>
    </source>
</reference>
<sequence>MYSLFYNELKNYKPNKIIFTKKNNENIVPHYHIPKKIKEYIINNIKNIIQTEIIIDNQKINFVFFIENKNYSVNKFENYVQNMSIWLKIMNKLCKNNQCNSLNLSIYIYFTKLKKKLPNKKKEMIDEYHVNGGYTETCAKINNEIVIYRSEEWFKVFIHETIHNRSFDFSDSSDNELRPFHQKILNLYKINSNVNLYEAYTETWARIIYILLISFNNQSKINYINKIDSMMKKEEKYMATNCSKIMKHFDITPNDFYSGKAKNIYKENTNVLSYYFLTYIFFINREKIINLGICFPKDDKEKQLNYLVNIIESNFFTINYPIITNNYNNSLKMMYYT</sequence>
<dbReference type="EMBL" id="MN739888">
    <property type="protein sequence ID" value="QHT76063.1"/>
    <property type="molecule type" value="Genomic_DNA"/>
</dbReference>
<name>A0A6C0H7S8_9ZZZZ</name>
<protein>
    <submittedName>
        <fullName evidence="1">Uncharacterized protein</fullName>
    </submittedName>
</protein>
<organism evidence="1">
    <name type="scientific">viral metagenome</name>
    <dbReference type="NCBI Taxonomy" id="1070528"/>
    <lineage>
        <taxon>unclassified sequences</taxon>
        <taxon>metagenomes</taxon>
        <taxon>organismal metagenomes</taxon>
    </lineage>
</organism>
<accession>A0A6C0H7S8</accession>